<keyword evidence="2" id="KW-0732">Signal</keyword>
<reference evidence="3 4" key="1">
    <citation type="journal article" date="2015" name="Antonie Van Leeuwenhoek">
        <title>Streptomyces klenkii sp. nov., isolated from deep marine sediment.</title>
        <authorList>
            <person name="Veyisoglu A."/>
            <person name="Sahin N."/>
        </authorList>
    </citation>
    <scope>NUCLEOTIDE SEQUENCE [LARGE SCALE GENOMIC DNA]</scope>
    <source>
        <strain evidence="3 4">KCTC 29202</strain>
    </source>
</reference>
<evidence type="ECO:0000313" key="4">
    <source>
        <dbReference type="Proteomes" id="UP000270343"/>
    </source>
</evidence>
<dbReference type="PROSITE" id="PS51257">
    <property type="entry name" value="PROKAR_LIPOPROTEIN"/>
    <property type="match status" value="1"/>
</dbReference>
<dbReference type="EMBL" id="RBAM01000019">
    <property type="protein sequence ID" value="RKN62920.1"/>
    <property type="molecule type" value="Genomic_DNA"/>
</dbReference>
<evidence type="ECO:0008006" key="5">
    <source>
        <dbReference type="Google" id="ProtNLM"/>
    </source>
</evidence>
<feature type="signal peptide" evidence="2">
    <location>
        <begin position="1"/>
        <end position="22"/>
    </location>
</feature>
<dbReference type="AlphaFoldDB" id="A0A3B0AQ66"/>
<accession>A0A3B0AQ66</accession>
<feature type="chain" id="PRO_5038488228" description="Lipoprotein" evidence="2">
    <location>
        <begin position="23"/>
        <end position="244"/>
    </location>
</feature>
<name>A0A3B0AQ66_9ACTN</name>
<comment type="caution">
    <text evidence="3">The sequence shown here is derived from an EMBL/GenBank/DDBJ whole genome shotgun (WGS) entry which is preliminary data.</text>
</comment>
<sequence length="244" mass="25952">MPRLAVVRTTLAITALSTFLTACSDSSAPASPISGTETTAPTASASAGADKDTLIISSVNFQMRIRSFHASGTTTALGGGSTEMWWVPQQGLHVRTTSDRTGKTSDVFCKDGTTYTSATLLADALRQSGRADPTVPSSLSDAYVTSQGQPCDAYYKIPEMAKPEPEQDSTVNGVKTFAVAAAAGPTQDVYQIANEGTYRLLQQKSTRDGRTSTTTYDSFGEKFTITMPPKDKTITMSEFRSRVG</sequence>
<keyword evidence="4" id="KW-1185">Reference proteome</keyword>
<evidence type="ECO:0000313" key="3">
    <source>
        <dbReference type="EMBL" id="RKN62920.1"/>
    </source>
</evidence>
<evidence type="ECO:0000256" key="2">
    <source>
        <dbReference type="SAM" id="SignalP"/>
    </source>
</evidence>
<proteinExistence type="predicted"/>
<organism evidence="3 4">
    <name type="scientific">Streptomyces klenkii</name>
    <dbReference type="NCBI Taxonomy" id="1420899"/>
    <lineage>
        <taxon>Bacteria</taxon>
        <taxon>Bacillati</taxon>
        <taxon>Actinomycetota</taxon>
        <taxon>Actinomycetes</taxon>
        <taxon>Kitasatosporales</taxon>
        <taxon>Streptomycetaceae</taxon>
        <taxon>Streptomyces</taxon>
    </lineage>
</organism>
<feature type="region of interest" description="Disordered" evidence="1">
    <location>
        <begin position="27"/>
        <end position="47"/>
    </location>
</feature>
<dbReference type="Proteomes" id="UP000270343">
    <property type="component" value="Unassembled WGS sequence"/>
</dbReference>
<feature type="compositionally biased region" description="Low complexity" evidence="1">
    <location>
        <begin position="34"/>
        <end position="47"/>
    </location>
</feature>
<evidence type="ECO:0000256" key="1">
    <source>
        <dbReference type="SAM" id="MobiDB-lite"/>
    </source>
</evidence>
<gene>
    <name evidence="3" type="ORF">D7231_30345</name>
</gene>
<protein>
    <recommendedName>
        <fullName evidence="5">Lipoprotein</fullName>
    </recommendedName>
</protein>